<evidence type="ECO:0000256" key="4">
    <source>
        <dbReference type="ARBA" id="ARBA00022478"/>
    </source>
</evidence>
<dbReference type="Pfam" id="PF05000">
    <property type="entry name" value="RNA_pol_Rpb1_4"/>
    <property type="match status" value="1"/>
</dbReference>
<dbReference type="VEuPathDB" id="PiroplasmaDB:TpMuguga_04g00648"/>
<feature type="region of interest" description="Disordered" evidence="14">
    <location>
        <begin position="1022"/>
        <end position="1050"/>
    </location>
</feature>
<dbReference type="EC" id="2.7.7.6" evidence="13"/>
<dbReference type="NCBIfam" id="NF006336">
    <property type="entry name" value="PRK08566.1"/>
    <property type="match status" value="1"/>
</dbReference>
<dbReference type="OMA" id="NMNSIHN"/>
<dbReference type="Gene3D" id="1.10.150.390">
    <property type="match status" value="1"/>
</dbReference>
<dbReference type="PANTHER" id="PTHR48446:SF1">
    <property type="entry name" value="DNA-DIRECTED RNA POLYMERASE SUBUNIT BETA' N-TERMINAL SECTION"/>
    <property type="match status" value="1"/>
</dbReference>
<dbReference type="Pfam" id="PF04983">
    <property type="entry name" value="RNA_pol_Rpb1_3"/>
    <property type="match status" value="1"/>
</dbReference>
<reference evidence="16 17" key="1">
    <citation type="journal article" date="2005" name="Science">
        <title>Genome sequence of Theileria parva, a bovine pathogen that transforms lymphocytes.</title>
        <authorList>
            <person name="Gardner M.J."/>
            <person name="Bishop R."/>
            <person name="Shah T."/>
            <person name="de Villiers E.P."/>
            <person name="Carlton J.M."/>
            <person name="Hall N."/>
            <person name="Ren Q."/>
            <person name="Paulsen I.T."/>
            <person name="Pain A."/>
            <person name="Berriman M."/>
            <person name="Wilson R.J.M."/>
            <person name="Sato S."/>
            <person name="Ralph S.A."/>
            <person name="Mann D.J."/>
            <person name="Xiong Z."/>
            <person name="Shallom S.J."/>
            <person name="Weidman J."/>
            <person name="Jiang L."/>
            <person name="Lynn J."/>
            <person name="Weaver B."/>
            <person name="Shoaibi A."/>
            <person name="Domingo A.R."/>
            <person name="Wasawo D."/>
            <person name="Crabtree J."/>
            <person name="Wortman J.R."/>
            <person name="Haas B."/>
            <person name="Angiuoli S.V."/>
            <person name="Creasy T.H."/>
            <person name="Lu C."/>
            <person name="Suh B."/>
            <person name="Silva J.C."/>
            <person name="Utterback T.R."/>
            <person name="Feldblyum T.V."/>
            <person name="Pertea M."/>
            <person name="Allen J."/>
            <person name="Nierman W.C."/>
            <person name="Taracha E.L.N."/>
            <person name="Salzberg S.L."/>
            <person name="White O.R."/>
            <person name="Fitzhugh H.A."/>
            <person name="Morzaria S."/>
            <person name="Venter J.C."/>
            <person name="Fraser C.M."/>
            <person name="Nene V."/>
        </authorList>
    </citation>
    <scope>NUCLEOTIDE SEQUENCE [LARGE SCALE GENOMIC DNA]</scope>
    <source>
        <strain evidence="16 17">Muguga</strain>
    </source>
</reference>
<evidence type="ECO:0000259" key="15">
    <source>
        <dbReference type="SMART" id="SM00663"/>
    </source>
</evidence>
<feature type="compositionally biased region" description="Basic and acidic residues" evidence="14">
    <location>
        <begin position="681"/>
        <end position="690"/>
    </location>
</feature>
<evidence type="ECO:0000256" key="1">
    <source>
        <dbReference type="ARBA" id="ARBA00004123"/>
    </source>
</evidence>
<dbReference type="Gene3D" id="4.10.860.120">
    <property type="entry name" value="RNA polymerase II, clamp domain"/>
    <property type="match status" value="1"/>
</dbReference>
<evidence type="ECO:0000313" key="17">
    <source>
        <dbReference type="Proteomes" id="UP000001949"/>
    </source>
</evidence>
<evidence type="ECO:0000256" key="11">
    <source>
        <dbReference type="ARBA" id="ARBA00023242"/>
    </source>
</evidence>
<evidence type="ECO:0000256" key="9">
    <source>
        <dbReference type="ARBA" id="ARBA00022842"/>
    </source>
</evidence>
<evidence type="ECO:0000256" key="6">
    <source>
        <dbReference type="ARBA" id="ARBA00022695"/>
    </source>
</evidence>
<dbReference type="Gene3D" id="6.10.250.2940">
    <property type="match status" value="1"/>
</dbReference>
<dbReference type="GO" id="GO:0000428">
    <property type="term" value="C:DNA-directed RNA polymerase complex"/>
    <property type="evidence" value="ECO:0007669"/>
    <property type="project" value="UniProtKB-KW"/>
</dbReference>
<dbReference type="CDD" id="cd02736">
    <property type="entry name" value="RNAP_III_Rpc1_C"/>
    <property type="match status" value="1"/>
</dbReference>
<keyword evidence="9" id="KW-0460">Magnesium</keyword>
<dbReference type="InterPro" id="IPR038120">
    <property type="entry name" value="Rpb1_funnel_sf"/>
</dbReference>
<dbReference type="eggNOG" id="KOG0261">
    <property type="taxonomic scope" value="Eukaryota"/>
</dbReference>
<comment type="subunit">
    <text evidence="3">Component of the RNA polymerase III (Pol III) complex consisting of 17 subunits.</text>
</comment>
<dbReference type="Gene3D" id="6.20.50.80">
    <property type="match status" value="1"/>
</dbReference>
<dbReference type="FunFam" id="1.10.150.390:FF:000004">
    <property type="entry name" value="DNA-directed RNA polymerase subunit"/>
    <property type="match status" value="1"/>
</dbReference>
<dbReference type="InterPro" id="IPR000722">
    <property type="entry name" value="RNA_pol_asu"/>
</dbReference>
<keyword evidence="11" id="KW-0539">Nucleus</keyword>
<dbReference type="KEGG" id="tpv:TP04_0648"/>
<dbReference type="InterPro" id="IPR007081">
    <property type="entry name" value="RNA_pol_Rpb1_5"/>
</dbReference>
<feature type="compositionally biased region" description="Low complexity" evidence="14">
    <location>
        <begin position="14"/>
        <end position="25"/>
    </location>
</feature>
<evidence type="ECO:0000256" key="10">
    <source>
        <dbReference type="ARBA" id="ARBA00023163"/>
    </source>
</evidence>
<dbReference type="SUPFAM" id="SSF64484">
    <property type="entry name" value="beta and beta-prime subunits of DNA dependent RNA-polymerase"/>
    <property type="match status" value="1"/>
</dbReference>
<sequence length="1617" mass="182988">MVATKRQKVKQEVTSSSNEEPSSNTKRGFDFIEIYNRYESINSKDLTKSEPTKKPTTVKPSSFMMETQTEGSLRKEYVLPSTNKTIIDSLQFDVMASSDISRASEIEIEHKQLYVMNSRKPCVYGPLDSRLGCNNKDAICETCGKGYNECVGHWGHIKLALPVFHIGFFKYTIQILYCICKKCSSLLLSEESIKKFYELHKKAQDDPVLKPLIFKNIVQDCKKISKCPRCEAPQGVIKKIVKPIIDQFMKLKHIYKYKEYGKMKTVEEELNPLVVKHLFENIDPVHSKVLNIVHPEKLIISNLAAPPNCIRPSVSVGEEGTTEDDLTCIFSDIVESNNQLKSYIKNGAQTNSFIVHWQIIQYQCTRFINSDSPALAQLLLSRRVSKPGRGIFQRLKGKEGRFRGNLSGKRVDFSARTVISPDPNVGIDEVVVPEWIARRLTFPERVTKYNIDVLKKAILNGVSVWPGASYVNKLDGSKCSLRFANPKHMSENLQVGDIVERHLWNGDIVIFNRQPSLHRLSIMCHRARVMNGSTFRFNECVCLPYNADFDGDEMNLHLPQTYEARAEALHLLSVLKNLTTPRNGEPLIAPVQDFLCASYLLTNKDMFLNRAEFSQIISYFTDGTIHIDLPPPSIIHPVTLWTGKQVFSVLIKPNNKSKVMVNIRVREREYTDPKQYYENLNKKGSEDSKVNKKSGNPSNDTNPRSFIKLDDCMCPSDGYVVIYKSELMCGSLGVRSLGASKGGLFYELMLKNSPKISSECMLRVSKLSSRWLSEFGMTIGLDDVTPSRELIDKKKQLLLDGYSRVDEAISNFKFLQPYPGCTREQTLELQVKSILDELRNESGKICTSLLNPDNKPLIMFNSGAKGALINIAQMVACVGQQNVSGQRIQNGFIGRTLPHFTMGCKDAKSRGFVANSFFTGLEPEEFFFHTMSGREGLIDTAVKTSETGYMQRRLMKVMEDLSVCYDYSVRTSDGQIVQFLYGDDGLSSSSKSCFTNLNSSLDHIKHINPINKQQIFTSSHIDPTHLDNQEKGPSKKRSKLKKIGTNKDKEPKLTHESKWIFPPKNVDELLEKVDTFLKDEEFVSKLPPQIKNKVASYSHWIKPAETYGEPYTEKDRRRSFDRLDSKQFNRFKLVDDNIINTFKNHISAYFSVYVENSYSRRNVPLLPQEIVTWTKFLQPLLTELLPPTIYSHSSVSQNMGSVYEFGNTIERVLLEHSEKMALTLDKNYQQVIESQNTESEVIIERFKLVNTVNRISLEQMFEFIRYSWKDYQKSLCEPGEAIGALGSQSIGEPATQMTLKTFHFAGVASMNVTLGVPRIQEIINATSLIATPIIEVPLEDNTDYDFALKVKSKIEKTTLGQICLNIKQLYTPQMSKLLFTLNRDLIEQLHIQVNADKVRDIIIDSGCLGKVKIHKSCVYSIGKWQICIELPSNQQHFFQQNSLISGLTQLVVAGSKSVKRAVIKRESTPQGPNYQIAVEGYGLQEVMGCYGVMSSAVKSNHVAEVAKVLGIEAARSVIISEIQRCMDAYSIDIDCRYMKLLGDVMTFRGEVVGINRFGIQKMRSSALMLASFEETNDHLLEAALHHRRDPIKGVSECIIMGKPISLGTGSFDILMSN</sequence>
<keyword evidence="17" id="KW-1185">Reference proteome</keyword>
<dbReference type="Pfam" id="PF04997">
    <property type="entry name" value="RNA_pol_Rpb1_1"/>
    <property type="match status" value="1"/>
</dbReference>
<dbReference type="InterPro" id="IPR007066">
    <property type="entry name" value="RNA_pol_Rpb1_3"/>
</dbReference>
<dbReference type="FunCoup" id="Q4N1T2">
    <property type="interactions" value="289"/>
</dbReference>
<dbReference type="SMART" id="SM00663">
    <property type="entry name" value="RPOLA_N"/>
    <property type="match status" value="1"/>
</dbReference>
<dbReference type="InterPro" id="IPR042102">
    <property type="entry name" value="RNA_pol_Rpb1_3_sf"/>
</dbReference>
<dbReference type="GeneID" id="3501188"/>
<keyword evidence="4 13" id="KW-0240">DNA-directed RNA polymerase</keyword>
<dbReference type="InterPro" id="IPR007083">
    <property type="entry name" value="RNA_pol_Rpb1_4"/>
</dbReference>
<dbReference type="InterPro" id="IPR007080">
    <property type="entry name" value="RNA_pol_Rpb1_1"/>
</dbReference>
<dbReference type="CDD" id="cd02583">
    <property type="entry name" value="RNAP_III_RPC1_N"/>
    <property type="match status" value="1"/>
</dbReference>
<evidence type="ECO:0000256" key="3">
    <source>
        <dbReference type="ARBA" id="ARBA00011206"/>
    </source>
</evidence>
<comment type="subcellular location">
    <subcellularLocation>
        <location evidence="1">Nucleus</location>
    </subcellularLocation>
</comment>
<feature type="region of interest" description="Disordered" evidence="14">
    <location>
        <begin position="1"/>
        <end position="28"/>
    </location>
</feature>
<dbReference type="EMBL" id="AAGK01000004">
    <property type="protein sequence ID" value="EAN32000.1"/>
    <property type="molecule type" value="Genomic_DNA"/>
</dbReference>
<dbReference type="InParanoid" id="Q4N1T2"/>
<evidence type="ECO:0000256" key="2">
    <source>
        <dbReference type="ARBA" id="ARBA00006460"/>
    </source>
</evidence>
<dbReference type="Gene3D" id="2.40.40.20">
    <property type="match status" value="1"/>
</dbReference>
<dbReference type="FunFam" id="2.40.40.20:FF:000019">
    <property type="entry name" value="DNA-directed RNA polymerase II subunit RPB1"/>
    <property type="match status" value="1"/>
</dbReference>
<keyword evidence="7" id="KW-0479">Metal-binding</keyword>
<feature type="domain" description="RNA polymerase N-terminal" evidence="15">
    <location>
        <begin position="296"/>
        <end position="602"/>
    </location>
</feature>
<keyword evidence="5 13" id="KW-0808">Transferase</keyword>
<dbReference type="STRING" id="5875.Q4N1T2"/>
<evidence type="ECO:0000256" key="14">
    <source>
        <dbReference type="SAM" id="MobiDB-lite"/>
    </source>
</evidence>
<feature type="region of interest" description="Disordered" evidence="14">
    <location>
        <begin position="681"/>
        <end position="702"/>
    </location>
</feature>
<dbReference type="InterPro" id="IPR006592">
    <property type="entry name" value="RNA_pol_N"/>
</dbReference>
<comment type="catalytic activity">
    <reaction evidence="12 13">
        <text>RNA(n) + a ribonucleoside 5'-triphosphate = RNA(n+1) + diphosphate</text>
        <dbReference type="Rhea" id="RHEA:21248"/>
        <dbReference type="Rhea" id="RHEA-COMP:14527"/>
        <dbReference type="Rhea" id="RHEA-COMP:17342"/>
        <dbReference type="ChEBI" id="CHEBI:33019"/>
        <dbReference type="ChEBI" id="CHEBI:61557"/>
        <dbReference type="ChEBI" id="CHEBI:140395"/>
        <dbReference type="EC" id="2.7.7.6"/>
    </reaction>
</comment>
<dbReference type="PANTHER" id="PTHR48446">
    <property type="entry name" value="DNA-DIRECTED RNA POLYMERASE SUBUNIT BETA' N-TERMINAL SECTION"/>
    <property type="match status" value="1"/>
</dbReference>
<dbReference type="InterPro" id="IPR035697">
    <property type="entry name" value="RNAP_III_RPC1_N"/>
</dbReference>
<organism evidence="16 17">
    <name type="scientific">Theileria parva</name>
    <name type="common">East coast fever infection agent</name>
    <dbReference type="NCBI Taxonomy" id="5875"/>
    <lineage>
        <taxon>Eukaryota</taxon>
        <taxon>Sar</taxon>
        <taxon>Alveolata</taxon>
        <taxon>Apicomplexa</taxon>
        <taxon>Aconoidasida</taxon>
        <taxon>Piroplasmida</taxon>
        <taxon>Theileriidae</taxon>
        <taxon>Theileria</taxon>
    </lineage>
</organism>
<dbReference type="GO" id="GO:0003899">
    <property type="term" value="F:DNA-directed RNA polymerase activity"/>
    <property type="evidence" value="ECO:0007669"/>
    <property type="project" value="UniProtKB-EC"/>
</dbReference>
<dbReference type="Proteomes" id="UP000001949">
    <property type="component" value="Unassembled WGS sequence"/>
</dbReference>
<comment type="function">
    <text evidence="13">DNA-dependent RNA polymerase catalyzes the transcription of DNA into RNA using the four ribonucleoside triphosphates as substrates.</text>
</comment>
<proteinExistence type="inferred from homology"/>
<dbReference type="Pfam" id="PF04998">
    <property type="entry name" value="RNA_pol_Rpb1_5"/>
    <property type="match status" value="1"/>
</dbReference>
<keyword evidence="8" id="KW-0862">Zinc</keyword>
<comment type="similarity">
    <text evidence="2 13">Belongs to the RNA polymerase beta' chain family.</text>
</comment>
<dbReference type="GO" id="GO:0005634">
    <property type="term" value="C:nucleus"/>
    <property type="evidence" value="ECO:0007669"/>
    <property type="project" value="UniProtKB-SubCell"/>
</dbReference>
<dbReference type="GO" id="GO:0006351">
    <property type="term" value="P:DNA-templated transcription"/>
    <property type="evidence" value="ECO:0007669"/>
    <property type="project" value="InterPro"/>
</dbReference>
<dbReference type="InterPro" id="IPR015700">
    <property type="entry name" value="RPC1"/>
</dbReference>
<name>Q4N1T2_THEPA</name>
<evidence type="ECO:0000256" key="7">
    <source>
        <dbReference type="ARBA" id="ARBA00022723"/>
    </source>
</evidence>
<dbReference type="GO" id="GO:0003677">
    <property type="term" value="F:DNA binding"/>
    <property type="evidence" value="ECO:0007669"/>
    <property type="project" value="InterPro"/>
</dbReference>
<dbReference type="GO" id="GO:0046872">
    <property type="term" value="F:metal ion binding"/>
    <property type="evidence" value="ECO:0007669"/>
    <property type="project" value="UniProtKB-KW"/>
</dbReference>
<dbReference type="InterPro" id="IPR035698">
    <property type="entry name" value="RNAP_III_Rpc1_C"/>
</dbReference>
<accession>Q4N1T2</accession>
<evidence type="ECO:0000313" key="16">
    <source>
        <dbReference type="EMBL" id="EAN32000.1"/>
    </source>
</evidence>
<comment type="caution">
    <text evidence="16">The sequence shown here is derived from an EMBL/GenBank/DDBJ whole genome shotgun (WGS) entry which is preliminary data.</text>
</comment>
<evidence type="ECO:0000256" key="13">
    <source>
        <dbReference type="RuleBase" id="RU004279"/>
    </source>
</evidence>
<evidence type="ECO:0000256" key="12">
    <source>
        <dbReference type="ARBA" id="ARBA00048552"/>
    </source>
</evidence>
<feature type="compositionally biased region" description="Basic and acidic residues" evidence="14">
    <location>
        <begin position="1022"/>
        <end position="1033"/>
    </location>
</feature>
<dbReference type="Gene3D" id="3.30.1490.180">
    <property type="entry name" value="RNA polymerase ii"/>
    <property type="match status" value="1"/>
</dbReference>
<evidence type="ECO:0000256" key="8">
    <source>
        <dbReference type="ARBA" id="ARBA00022833"/>
    </source>
</evidence>
<feature type="compositionally biased region" description="Basic residues" evidence="14">
    <location>
        <begin position="1034"/>
        <end position="1044"/>
    </location>
</feature>
<gene>
    <name evidence="16" type="ordered locus">TP04_0648</name>
</gene>
<evidence type="ECO:0000256" key="5">
    <source>
        <dbReference type="ARBA" id="ARBA00022679"/>
    </source>
</evidence>
<feature type="compositionally biased region" description="Polar residues" evidence="14">
    <location>
        <begin position="693"/>
        <end position="702"/>
    </location>
</feature>
<keyword evidence="6 13" id="KW-0548">Nucleotidyltransferase</keyword>
<protein>
    <recommendedName>
        <fullName evidence="13">DNA-directed RNA polymerase subunit</fullName>
        <ecNumber evidence="13">2.7.7.6</ecNumber>
    </recommendedName>
</protein>
<dbReference type="Gene3D" id="1.10.274.100">
    <property type="entry name" value="RNA polymerase Rpb1, domain 3"/>
    <property type="match status" value="1"/>
</dbReference>
<keyword evidence="10 13" id="KW-0804">Transcription</keyword>
<dbReference type="InterPro" id="IPR044893">
    <property type="entry name" value="RNA_pol_Rpb1_clamp_domain"/>
</dbReference>
<dbReference type="Pfam" id="PF00623">
    <property type="entry name" value="RNA_pol_Rpb1_2"/>
    <property type="match status" value="1"/>
</dbReference>
<dbReference type="Gene3D" id="1.10.132.30">
    <property type="match status" value="1"/>
</dbReference>